<dbReference type="InterPro" id="IPR050763">
    <property type="entry name" value="ABC_transporter_ATP-binding"/>
</dbReference>
<evidence type="ECO:0000256" key="5">
    <source>
        <dbReference type="ARBA" id="ARBA00023125"/>
    </source>
</evidence>
<comment type="caution">
    <text evidence="12">The sequence shown here is derived from an EMBL/GenBank/DDBJ whole genome shotgun (WGS) entry which is preliminary data.</text>
</comment>
<dbReference type="PANTHER" id="PTHR42711">
    <property type="entry name" value="ABC TRANSPORTER ATP-BINDING PROTEIN"/>
    <property type="match status" value="1"/>
</dbReference>
<organism evidence="12 13">
    <name type="scientific">Streptomyces thermocarboxydovorans</name>
    <dbReference type="NCBI Taxonomy" id="59298"/>
    <lineage>
        <taxon>Bacteria</taxon>
        <taxon>Bacillati</taxon>
        <taxon>Actinomycetota</taxon>
        <taxon>Actinomycetes</taxon>
        <taxon>Kitasatosporales</taxon>
        <taxon>Streptomycetaceae</taxon>
        <taxon>Streptomyces</taxon>
    </lineage>
</organism>
<reference evidence="13" key="1">
    <citation type="journal article" date="2019" name="Int. J. Syst. Evol. Microbiol.">
        <title>The Global Catalogue of Microorganisms (GCM) 10K type strain sequencing project: providing services to taxonomists for standard genome sequencing and annotation.</title>
        <authorList>
            <consortium name="The Broad Institute Genomics Platform"/>
            <consortium name="The Broad Institute Genome Sequencing Center for Infectious Disease"/>
            <person name="Wu L."/>
            <person name="Ma J."/>
        </authorList>
    </citation>
    <scope>NUCLEOTIDE SEQUENCE [LARGE SCALE GENOMIC DNA]</scope>
    <source>
        <strain evidence="13">JCM 10367</strain>
    </source>
</reference>
<keyword evidence="7" id="KW-0597">Phosphoprotein</keyword>
<dbReference type="PROSITE" id="PS50043">
    <property type="entry name" value="HTH_LUXR_2"/>
    <property type="match status" value="1"/>
</dbReference>
<sequence length="523" mass="54914">MIEVTDLRRVYGGGFEAVRGITFSVGRGEIFALLGTNGAGKTSTVELLEGLAPPTGGRVRVLGHDPFAERAVVRPRTGVMLQEGGFPSDLTVAETARMWAGCVSGARPPAEVLDRVGLTGKSGVRVKQLSGGERRRLDLALALLGDPEVLFLDEPTTGLDAEGRRDTWDLVRGLREAGTTVLLTTHYLEEAEGLADRLAILHEGRIAAAGTPAEVTAAQPSRITFELPEGYHLGDLPPLGEMGVCGHETDGRLVRLHTRQLQRAATRLLVWAEGAGVHLDRLDVRSASLARRRGGDAGSGSRARGVPGGGRGAADGGGRVSERVRVLLADDEHLIRGALAALLSLEDDLVVVAEAASGPEALAMARAHEPDVAVLDLQMPGADGVKVATSLRAELPSCQVMIVTSHGRPGHLKRALAAGARGFVPKTVSAQRLAEIIRTVHAGNRYVDPELAADAIAAGDSPLTAREAEVLELAADGAPVAEIAERAALSQGTVRNYLSSAVSKLGAENRHAAVRLARERGWV</sequence>
<evidence type="ECO:0000256" key="4">
    <source>
        <dbReference type="ARBA" id="ARBA00022840"/>
    </source>
</evidence>
<comment type="subcellular location">
    <subcellularLocation>
        <location evidence="1">Cell membrane</location>
        <topology evidence="1">Peripheral membrane protein</topology>
    </subcellularLocation>
</comment>
<evidence type="ECO:0000259" key="10">
    <source>
        <dbReference type="PROSITE" id="PS50110"/>
    </source>
</evidence>
<accession>A0ABP3SUN6</accession>
<dbReference type="CDD" id="cd03230">
    <property type="entry name" value="ABC_DR_subfamily_A"/>
    <property type="match status" value="1"/>
</dbReference>
<dbReference type="SMART" id="SM00382">
    <property type="entry name" value="AAA"/>
    <property type="match status" value="1"/>
</dbReference>
<keyword evidence="13" id="KW-1185">Reference proteome</keyword>
<dbReference type="Gene3D" id="3.40.50.300">
    <property type="entry name" value="P-loop containing nucleotide triphosphate hydrolases"/>
    <property type="match status" value="1"/>
</dbReference>
<dbReference type="SMART" id="SM00448">
    <property type="entry name" value="REC"/>
    <property type="match status" value="1"/>
</dbReference>
<dbReference type="SUPFAM" id="SSF52172">
    <property type="entry name" value="CheY-like"/>
    <property type="match status" value="1"/>
</dbReference>
<proteinExistence type="predicted"/>
<evidence type="ECO:0000313" key="13">
    <source>
        <dbReference type="Proteomes" id="UP001500724"/>
    </source>
</evidence>
<evidence type="ECO:0000256" key="1">
    <source>
        <dbReference type="ARBA" id="ARBA00004202"/>
    </source>
</evidence>
<dbReference type="InterPro" id="IPR011006">
    <property type="entry name" value="CheY-like_superfamily"/>
</dbReference>
<keyword evidence="2" id="KW-0813">Transport</keyword>
<dbReference type="SUPFAM" id="SSF46894">
    <property type="entry name" value="C-terminal effector domain of the bipartite response regulators"/>
    <property type="match status" value="1"/>
</dbReference>
<dbReference type="CDD" id="cd19930">
    <property type="entry name" value="REC_DesR-like"/>
    <property type="match status" value="1"/>
</dbReference>
<dbReference type="Proteomes" id="UP001500724">
    <property type="component" value="Unassembled WGS sequence"/>
</dbReference>
<evidence type="ECO:0000256" key="7">
    <source>
        <dbReference type="PROSITE-ProRule" id="PRU00169"/>
    </source>
</evidence>
<dbReference type="InterPro" id="IPR001789">
    <property type="entry name" value="Sig_transdc_resp-reg_receiver"/>
</dbReference>
<evidence type="ECO:0000313" key="12">
    <source>
        <dbReference type="EMBL" id="GAA0664834.1"/>
    </source>
</evidence>
<evidence type="ECO:0000259" key="9">
    <source>
        <dbReference type="PROSITE" id="PS50043"/>
    </source>
</evidence>
<dbReference type="Pfam" id="PF00196">
    <property type="entry name" value="GerE"/>
    <property type="match status" value="1"/>
</dbReference>
<dbReference type="PANTHER" id="PTHR42711:SF17">
    <property type="entry name" value="ABC TRANSPORTER ATP-BINDING PROTEIN"/>
    <property type="match status" value="1"/>
</dbReference>
<evidence type="ECO:0000256" key="8">
    <source>
        <dbReference type="SAM" id="MobiDB-lite"/>
    </source>
</evidence>
<keyword evidence="5" id="KW-0238">DNA-binding</keyword>
<dbReference type="EMBL" id="BAAAGU010000063">
    <property type="protein sequence ID" value="GAA0664834.1"/>
    <property type="molecule type" value="Genomic_DNA"/>
</dbReference>
<gene>
    <name evidence="12" type="ORF">GCM10009535_50690</name>
</gene>
<dbReference type="SUPFAM" id="SSF52540">
    <property type="entry name" value="P-loop containing nucleoside triphosphate hydrolases"/>
    <property type="match status" value="1"/>
</dbReference>
<dbReference type="PRINTS" id="PR00038">
    <property type="entry name" value="HTHLUXR"/>
</dbReference>
<feature type="region of interest" description="Disordered" evidence="8">
    <location>
        <begin position="290"/>
        <end position="317"/>
    </location>
</feature>
<evidence type="ECO:0000256" key="3">
    <source>
        <dbReference type="ARBA" id="ARBA00022741"/>
    </source>
</evidence>
<dbReference type="InterPro" id="IPR000792">
    <property type="entry name" value="Tscrpt_reg_LuxR_C"/>
</dbReference>
<evidence type="ECO:0000259" key="11">
    <source>
        <dbReference type="PROSITE" id="PS50893"/>
    </source>
</evidence>
<keyword evidence="4" id="KW-0067">ATP-binding</keyword>
<dbReference type="InterPro" id="IPR027417">
    <property type="entry name" value="P-loop_NTPase"/>
</dbReference>
<keyword evidence="6" id="KW-0046">Antibiotic resistance</keyword>
<feature type="domain" description="ABC transporter" evidence="11">
    <location>
        <begin position="2"/>
        <end position="228"/>
    </location>
</feature>
<dbReference type="PROSITE" id="PS50110">
    <property type="entry name" value="RESPONSE_REGULATORY"/>
    <property type="match status" value="1"/>
</dbReference>
<feature type="compositionally biased region" description="Gly residues" evidence="8">
    <location>
        <begin position="306"/>
        <end position="317"/>
    </location>
</feature>
<dbReference type="InterPro" id="IPR017871">
    <property type="entry name" value="ABC_transporter-like_CS"/>
</dbReference>
<dbReference type="CDD" id="cd06170">
    <property type="entry name" value="LuxR_C_like"/>
    <property type="match status" value="1"/>
</dbReference>
<protein>
    <submittedName>
        <fullName evidence="12">Uncharacterized protein</fullName>
    </submittedName>
</protein>
<keyword evidence="3" id="KW-0547">Nucleotide-binding</keyword>
<dbReference type="SMART" id="SM00421">
    <property type="entry name" value="HTH_LUXR"/>
    <property type="match status" value="1"/>
</dbReference>
<dbReference type="InterPro" id="IPR016032">
    <property type="entry name" value="Sig_transdc_resp-reg_C-effctor"/>
</dbReference>
<dbReference type="Gene3D" id="3.40.50.2300">
    <property type="match status" value="1"/>
</dbReference>
<dbReference type="PROSITE" id="PS00211">
    <property type="entry name" value="ABC_TRANSPORTER_1"/>
    <property type="match status" value="1"/>
</dbReference>
<dbReference type="InterPro" id="IPR003439">
    <property type="entry name" value="ABC_transporter-like_ATP-bd"/>
</dbReference>
<evidence type="ECO:0000256" key="6">
    <source>
        <dbReference type="ARBA" id="ARBA00023251"/>
    </source>
</evidence>
<dbReference type="Pfam" id="PF00072">
    <property type="entry name" value="Response_reg"/>
    <property type="match status" value="1"/>
</dbReference>
<evidence type="ECO:0000256" key="2">
    <source>
        <dbReference type="ARBA" id="ARBA00022448"/>
    </source>
</evidence>
<dbReference type="PROSITE" id="PS50893">
    <property type="entry name" value="ABC_TRANSPORTER_2"/>
    <property type="match status" value="1"/>
</dbReference>
<feature type="modified residue" description="4-aspartylphosphate" evidence="7">
    <location>
        <position position="376"/>
    </location>
</feature>
<dbReference type="InterPro" id="IPR003593">
    <property type="entry name" value="AAA+_ATPase"/>
</dbReference>
<name>A0ABP3SUN6_9ACTN</name>
<feature type="domain" description="HTH luxR-type" evidence="9">
    <location>
        <begin position="456"/>
        <end position="521"/>
    </location>
</feature>
<dbReference type="Pfam" id="PF00005">
    <property type="entry name" value="ABC_tran"/>
    <property type="match status" value="1"/>
</dbReference>
<feature type="domain" description="Response regulatory" evidence="10">
    <location>
        <begin position="325"/>
        <end position="441"/>
    </location>
</feature>